<protein>
    <submittedName>
        <fullName evidence="1">Uncharacterized protein</fullName>
    </submittedName>
</protein>
<evidence type="ECO:0000313" key="1">
    <source>
        <dbReference type="EMBL" id="CAG7886555.1"/>
    </source>
</evidence>
<reference evidence="1 2" key="1">
    <citation type="submission" date="2021-07" db="EMBL/GenBank/DDBJ databases">
        <authorList>
            <consortium name="Genoscope - CEA"/>
            <person name="William W."/>
        </authorList>
    </citation>
    <scope>NUCLEOTIDE SEQUENCE [LARGE SCALE GENOMIC DNA]</scope>
</reference>
<proteinExistence type="predicted"/>
<sequence length="88" mass="10185">MSLFPYICPIACRREREKKETEKTNTEIRLLIESERHGEIRSDSTASGSPSFKRLRSLITQFVSVWIVYARDERTVYGNLLTCNLLGC</sequence>
<gene>
    <name evidence="1" type="ORF">BRAPAZ1V2_A01P06310.2</name>
</gene>
<accession>A0A8D9LU25</accession>
<organism evidence="1 2">
    <name type="scientific">Brassica campestris</name>
    <name type="common">Field mustard</name>
    <dbReference type="NCBI Taxonomy" id="3711"/>
    <lineage>
        <taxon>Eukaryota</taxon>
        <taxon>Viridiplantae</taxon>
        <taxon>Streptophyta</taxon>
        <taxon>Embryophyta</taxon>
        <taxon>Tracheophyta</taxon>
        <taxon>Spermatophyta</taxon>
        <taxon>Magnoliopsida</taxon>
        <taxon>eudicotyledons</taxon>
        <taxon>Gunneridae</taxon>
        <taxon>Pentapetalae</taxon>
        <taxon>rosids</taxon>
        <taxon>malvids</taxon>
        <taxon>Brassicales</taxon>
        <taxon>Brassicaceae</taxon>
        <taxon>Brassiceae</taxon>
        <taxon>Brassica</taxon>
    </lineage>
</organism>
<dbReference type="Gramene" id="A01p06310.2_BraZ1">
    <property type="protein sequence ID" value="A01p06310.2_BraZ1.CDS"/>
    <property type="gene ID" value="A01g06310.2_BraZ1"/>
</dbReference>
<dbReference type="Proteomes" id="UP000694005">
    <property type="component" value="Chromosome A01"/>
</dbReference>
<dbReference type="EMBL" id="LS974617">
    <property type="protein sequence ID" value="CAG7886555.1"/>
    <property type="molecule type" value="Genomic_DNA"/>
</dbReference>
<name>A0A8D9LU25_BRACM</name>
<evidence type="ECO:0000313" key="2">
    <source>
        <dbReference type="Proteomes" id="UP000694005"/>
    </source>
</evidence>
<dbReference type="AlphaFoldDB" id="A0A8D9LU25"/>